<dbReference type="Proteomes" id="UP000055590">
    <property type="component" value="Chromosome"/>
</dbReference>
<dbReference type="AlphaFoldDB" id="A0A0K1P8A9"/>
<dbReference type="NCBIfam" id="TIGR01974">
    <property type="entry name" value="NDH_I_L"/>
    <property type="match status" value="1"/>
</dbReference>
<evidence type="ECO:0000256" key="3">
    <source>
        <dbReference type="ARBA" id="ARBA00022989"/>
    </source>
</evidence>
<dbReference type="PANTHER" id="PTHR42829:SF2">
    <property type="entry name" value="NADH-UBIQUINONE OXIDOREDUCTASE CHAIN 5"/>
    <property type="match status" value="1"/>
</dbReference>
<feature type="transmembrane region" description="Helical" evidence="6">
    <location>
        <begin position="228"/>
        <end position="250"/>
    </location>
</feature>
<evidence type="ECO:0000256" key="4">
    <source>
        <dbReference type="ARBA" id="ARBA00023136"/>
    </source>
</evidence>
<dbReference type="PRINTS" id="PR01434">
    <property type="entry name" value="NADHDHGNASE5"/>
</dbReference>
<feature type="transmembrane region" description="Helical" evidence="6">
    <location>
        <begin position="329"/>
        <end position="351"/>
    </location>
</feature>
<dbReference type="GO" id="GO:0003954">
    <property type="term" value="F:NADH dehydrogenase activity"/>
    <property type="evidence" value="ECO:0007669"/>
    <property type="project" value="TreeGrafter"/>
</dbReference>
<name>A0A0K1P8A9_9BACT</name>
<evidence type="ECO:0000259" key="7">
    <source>
        <dbReference type="Pfam" id="PF00361"/>
    </source>
</evidence>
<feature type="transmembrane region" description="Helical" evidence="6">
    <location>
        <begin position="295"/>
        <end position="322"/>
    </location>
</feature>
<dbReference type="Gene3D" id="1.20.5.2700">
    <property type="match status" value="1"/>
</dbReference>
<evidence type="ECO:0000256" key="5">
    <source>
        <dbReference type="RuleBase" id="RU000320"/>
    </source>
</evidence>
<feature type="transmembrane region" description="Helical" evidence="6">
    <location>
        <begin position="148"/>
        <end position="168"/>
    </location>
</feature>
<organism evidence="9 10">
    <name type="scientific">Vulgatibacter incomptus</name>
    <dbReference type="NCBI Taxonomy" id="1391653"/>
    <lineage>
        <taxon>Bacteria</taxon>
        <taxon>Pseudomonadati</taxon>
        <taxon>Myxococcota</taxon>
        <taxon>Myxococcia</taxon>
        <taxon>Myxococcales</taxon>
        <taxon>Cystobacterineae</taxon>
        <taxon>Vulgatibacteraceae</taxon>
        <taxon>Vulgatibacter</taxon>
    </lineage>
</organism>
<dbReference type="GO" id="GO:0008137">
    <property type="term" value="F:NADH dehydrogenase (ubiquinone) activity"/>
    <property type="evidence" value="ECO:0007669"/>
    <property type="project" value="InterPro"/>
</dbReference>
<protein>
    <submittedName>
        <fullName evidence="9">NADH-ubiquinone oxidoreductase chain L</fullName>
    </submittedName>
</protein>
<evidence type="ECO:0000256" key="1">
    <source>
        <dbReference type="ARBA" id="ARBA00004127"/>
    </source>
</evidence>
<dbReference type="InterPro" id="IPR018393">
    <property type="entry name" value="NADHpl_OxRdtase_5_subgr"/>
</dbReference>
<keyword evidence="10" id="KW-1185">Reference proteome</keyword>
<reference evidence="9 10" key="1">
    <citation type="submission" date="2015-08" db="EMBL/GenBank/DDBJ databases">
        <authorList>
            <person name="Babu N.S."/>
            <person name="Beckwith C.J."/>
            <person name="Beseler K.G."/>
            <person name="Brison A."/>
            <person name="Carone J.V."/>
            <person name="Caskin T.P."/>
            <person name="Diamond M."/>
            <person name="Durham M.E."/>
            <person name="Foxe J.M."/>
            <person name="Go M."/>
            <person name="Henderson B.A."/>
            <person name="Jones I.B."/>
            <person name="McGettigan J.A."/>
            <person name="Micheletti S.J."/>
            <person name="Nasrallah M.E."/>
            <person name="Ortiz D."/>
            <person name="Piller C.R."/>
            <person name="Privatt S.R."/>
            <person name="Schneider S.L."/>
            <person name="Sharp S."/>
            <person name="Smith T.C."/>
            <person name="Stanton J.D."/>
            <person name="Ullery H.E."/>
            <person name="Wilson R.J."/>
            <person name="Serrano M.G."/>
            <person name="Buck G."/>
            <person name="Lee V."/>
            <person name="Wang Y."/>
            <person name="Carvalho R."/>
            <person name="Voegtly L."/>
            <person name="Shi R."/>
            <person name="Duckworth R."/>
            <person name="Johnson A."/>
            <person name="Loviza R."/>
            <person name="Walstead R."/>
            <person name="Shah Z."/>
            <person name="Kiflezghi M."/>
            <person name="Wade K."/>
            <person name="Ball S.L."/>
            <person name="Bradley K.W."/>
            <person name="Asai D.J."/>
            <person name="Bowman C.A."/>
            <person name="Russell D.A."/>
            <person name="Pope W.H."/>
            <person name="Jacobs-Sera D."/>
            <person name="Hendrix R.W."/>
            <person name="Hatfull G.F."/>
        </authorList>
    </citation>
    <scope>NUCLEOTIDE SEQUENCE [LARGE SCALE GENOMIC DNA]</scope>
    <source>
        <strain evidence="9 10">DSM 27710</strain>
    </source>
</reference>
<dbReference type="GO" id="GO:0012505">
    <property type="term" value="C:endomembrane system"/>
    <property type="evidence" value="ECO:0007669"/>
    <property type="project" value="UniProtKB-SubCell"/>
</dbReference>
<keyword evidence="9" id="KW-0830">Ubiquinone</keyword>
<evidence type="ECO:0000256" key="6">
    <source>
        <dbReference type="SAM" id="Phobius"/>
    </source>
</evidence>
<feature type="transmembrane region" description="Helical" evidence="6">
    <location>
        <begin position="556"/>
        <end position="575"/>
    </location>
</feature>
<dbReference type="InterPro" id="IPR003945">
    <property type="entry name" value="NU5C-like"/>
</dbReference>
<feature type="domain" description="NADH:quinone oxidoreductase/Mrp antiporter transmembrane" evidence="7">
    <location>
        <begin position="144"/>
        <end position="435"/>
    </location>
</feature>
<feature type="domain" description="NADH-Ubiquinone oxidoreductase (complex I) chain 5 N-terminal" evidence="8">
    <location>
        <begin position="77"/>
        <end position="127"/>
    </location>
</feature>
<dbReference type="InterPro" id="IPR001516">
    <property type="entry name" value="Proton_antipo_N"/>
</dbReference>
<feature type="transmembrane region" description="Helical" evidence="6">
    <location>
        <begin position="660"/>
        <end position="676"/>
    </location>
</feature>
<evidence type="ECO:0000256" key="2">
    <source>
        <dbReference type="ARBA" id="ARBA00022692"/>
    </source>
</evidence>
<sequence length="677" mass="73202">MEWLDPSRGLPQALHWIILLPLLGAAVNGLLGKRLGRGNVHLVALGAIFGAFVVSALALYQVSYGASSKISELWWHWFTIGGIPVEMALSVDRLSAMLICVVTGVGFLIHLFSTEYMSHDEGYWRYFAYLNLFVAAMATLVLGSNLLVMFVGWEGVGLASYLLIGFWYTDETKAYAGRKAFVVNRIGDFGFLLGIFTLIGLFGTIDFAELQAASATLIPTAVLKGGIFSGWTITAALTFGCLLLFVGATGKSAQIPLYVWLPDAMAGPTPVSALIHAATMVTAGVYMIARLSFLYVYAPGAMATVAVVGAATAVFAALMAYAQNDIKKVLAYSTVSQLGFMFIGVGVGAWWAAIFHLVTHAFFKACLFLGAGSVMHGMKDETDIRKFGGLRKEMWHTWATFGISTIAITGVIPLSGFFSKDAILHAAHANPNIWHPWVQTVTYGLGLLAALSTSFYMWRMFNLTFNGERREMKEHHAHESGPAMTGPLWVLAGLAVGAAVWGLPLAGGARFEHFLHGVFEPANRNFQRVMELGAKDLGVAVPPAAGHDLAAMLPGYLIALAIALLGFGIAWFLYLGPGKGKSALIVEKAPRLHAAFANKFYVDELYAAVVIRPLGGLARVLWQVVDSFTIDKLAVNGTAVLTGWIAQLFRYFQDGNVQRYALVMAVSAVAILWVFLF</sequence>
<evidence type="ECO:0000313" key="10">
    <source>
        <dbReference type="Proteomes" id="UP000055590"/>
    </source>
</evidence>
<evidence type="ECO:0000259" key="8">
    <source>
        <dbReference type="Pfam" id="PF00662"/>
    </source>
</evidence>
<accession>A0A0K1P8A9</accession>
<dbReference type="GO" id="GO:0015990">
    <property type="term" value="P:electron transport coupled proton transport"/>
    <property type="evidence" value="ECO:0007669"/>
    <property type="project" value="TreeGrafter"/>
</dbReference>
<dbReference type="InterPro" id="IPR001750">
    <property type="entry name" value="ND/Mrp_TM"/>
</dbReference>
<dbReference type="NCBIfam" id="NF005141">
    <property type="entry name" value="PRK06590.1"/>
    <property type="match status" value="1"/>
</dbReference>
<feature type="transmembrane region" description="Helical" evidence="6">
    <location>
        <begin position="438"/>
        <end position="461"/>
    </location>
</feature>
<gene>
    <name evidence="9" type="ORF">AKJ08_0058</name>
</gene>
<feature type="transmembrane region" description="Helical" evidence="6">
    <location>
        <begin position="94"/>
        <end position="112"/>
    </location>
</feature>
<dbReference type="GO" id="GO:0016020">
    <property type="term" value="C:membrane"/>
    <property type="evidence" value="ECO:0007669"/>
    <property type="project" value="UniProtKB-SubCell"/>
</dbReference>
<keyword evidence="2 5" id="KW-0812">Transmembrane</keyword>
<evidence type="ECO:0000313" key="9">
    <source>
        <dbReference type="EMBL" id="AKU89671.1"/>
    </source>
</evidence>
<feature type="transmembrane region" description="Helical" evidence="6">
    <location>
        <begin position="43"/>
        <end position="62"/>
    </location>
</feature>
<dbReference type="Pfam" id="PF00662">
    <property type="entry name" value="Proton_antipo_N"/>
    <property type="match status" value="1"/>
</dbReference>
<feature type="transmembrane region" description="Helical" evidence="6">
    <location>
        <begin position="124"/>
        <end position="142"/>
    </location>
</feature>
<feature type="transmembrane region" description="Helical" evidence="6">
    <location>
        <begin position="189"/>
        <end position="208"/>
    </location>
</feature>
<dbReference type="Pfam" id="PF00361">
    <property type="entry name" value="Proton_antipo_M"/>
    <property type="match status" value="1"/>
</dbReference>
<keyword evidence="4 6" id="KW-0472">Membrane</keyword>
<dbReference type="OrthoDB" id="9805769at2"/>
<dbReference type="KEGG" id="vin:AKJ08_0058"/>
<dbReference type="STRING" id="1391653.AKJ08_0058"/>
<proteinExistence type="predicted"/>
<dbReference type="EMBL" id="CP012332">
    <property type="protein sequence ID" value="AKU89671.1"/>
    <property type="molecule type" value="Genomic_DNA"/>
</dbReference>
<feature type="transmembrane region" description="Helical" evidence="6">
    <location>
        <begin position="398"/>
        <end position="418"/>
    </location>
</feature>
<dbReference type="PATRIC" id="fig|1391653.3.peg.64"/>
<feature type="transmembrane region" description="Helical" evidence="6">
    <location>
        <begin position="357"/>
        <end position="377"/>
    </location>
</feature>
<dbReference type="PRINTS" id="PR01435">
    <property type="entry name" value="NPOXDRDTASE5"/>
</dbReference>
<keyword evidence="3 6" id="KW-1133">Transmembrane helix</keyword>
<dbReference type="RefSeq" id="WP_050724233.1">
    <property type="nucleotide sequence ID" value="NZ_CP012332.1"/>
</dbReference>
<dbReference type="GO" id="GO:0042773">
    <property type="term" value="P:ATP synthesis coupled electron transport"/>
    <property type="evidence" value="ECO:0007669"/>
    <property type="project" value="InterPro"/>
</dbReference>
<feature type="transmembrane region" description="Helical" evidence="6">
    <location>
        <begin position="482"/>
        <end position="503"/>
    </location>
</feature>
<dbReference type="PANTHER" id="PTHR42829">
    <property type="entry name" value="NADH-UBIQUINONE OXIDOREDUCTASE CHAIN 5"/>
    <property type="match status" value="1"/>
</dbReference>
<comment type="subcellular location">
    <subcellularLocation>
        <location evidence="1">Endomembrane system</location>
        <topology evidence="1">Multi-pass membrane protein</topology>
    </subcellularLocation>
    <subcellularLocation>
        <location evidence="5">Membrane</location>
        <topology evidence="5">Multi-pass membrane protein</topology>
    </subcellularLocation>
</comment>
<feature type="transmembrane region" description="Helical" evidence="6">
    <location>
        <begin position="13"/>
        <end position="31"/>
    </location>
</feature>